<dbReference type="PROSITE" id="PS50885">
    <property type="entry name" value="HAMP"/>
    <property type="match status" value="1"/>
</dbReference>
<dbReference type="InterPro" id="IPR003660">
    <property type="entry name" value="HAMP_dom"/>
</dbReference>
<reference evidence="9" key="1">
    <citation type="submission" date="2022-05" db="EMBL/GenBank/DDBJ databases">
        <title>Novel bacterial taxa in a minimal lignocellulolytic consortium and its capacity to transform plastics disclosed by genome-resolved metagenomics.</title>
        <authorList>
            <person name="Rodriguez C.A.D."/>
            <person name="Diaz-Garcia L."/>
            <person name="Herrera K."/>
            <person name="Tarazona N.A."/>
            <person name="Sproer C."/>
            <person name="Overmann J."/>
            <person name="Jimenez D.J."/>
        </authorList>
    </citation>
    <scope>NUCLEOTIDE SEQUENCE</scope>
    <source>
        <strain evidence="9">MAG5</strain>
    </source>
</reference>
<keyword evidence="3" id="KW-0597">Phosphoprotein</keyword>
<dbReference type="Pfam" id="PF06580">
    <property type="entry name" value="His_kinase"/>
    <property type="match status" value="1"/>
</dbReference>
<dbReference type="SMART" id="SM00304">
    <property type="entry name" value="HAMP"/>
    <property type="match status" value="1"/>
</dbReference>
<feature type="domain" description="HAMP" evidence="8">
    <location>
        <begin position="317"/>
        <end position="369"/>
    </location>
</feature>
<dbReference type="InterPro" id="IPR010559">
    <property type="entry name" value="Sig_transdc_His_kin_internal"/>
</dbReference>
<keyword evidence="4" id="KW-0808">Transferase</keyword>
<keyword evidence="7" id="KW-0812">Transmembrane</keyword>
<dbReference type="GO" id="GO:0000155">
    <property type="term" value="F:phosphorelay sensor kinase activity"/>
    <property type="evidence" value="ECO:0007669"/>
    <property type="project" value="InterPro"/>
</dbReference>
<dbReference type="InterPro" id="IPR003594">
    <property type="entry name" value="HATPase_dom"/>
</dbReference>
<dbReference type="SUPFAM" id="SSF55874">
    <property type="entry name" value="ATPase domain of HSP90 chaperone/DNA topoisomerase II/histidine kinase"/>
    <property type="match status" value="1"/>
</dbReference>
<feature type="transmembrane region" description="Helical" evidence="7">
    <location>
        <begin position="12"/>
        <end position="33"/>
    </location>
</feature>
<evidence type="ECO:0000256" key="5">
    <source>
        <dbReference type="ARBA" id="ARBA00022777"/>
    </source>
</evidence>
<dbReference type="Proteomes" id="UP001056756">
    <property type="component" value="Chromosome"/>
</dbReference>
<evidence type="ECO:0000256" key="7">
    <source>
        <dbReference type="SAM" id="Phobius"/>
    </source>
</evidence>
<dbReference type="Gene3D" id="6.10.340.10">
    <property type="match status" value="1"/>
</dbReference>
<evidence type="ECO:0000313" key="9">
    <source>
        <dbReference type="EMBL" id="URN96721.1"/>
    </source>
</evidence>
<evidence type="ECO:0000259" key="8">
    <source>
        <dbReference type="PROSITE" id="PS50885"/>
    </source>
</evidence>
<dbReference type="InterPro" id="IPR050640">
    <property type="entry name" value="Bact_2-comp_sensor_kinase"/>
</dbReference>
<dbReference type="PANTHER" id="PTHR34220">
    <property type="entry name" value="SENSOR HISTIDINE KINASE YPDA"/>
    <property type="match status" value="1"/>
</dbReference>
<dbReference type="GO" id="GO:0005886">
    <property type="term" value="C:plasma membrane"/>
    <property type="evidence" value="ECO:0007669"/>
    <property type="project" value="UniProtKB-SubCell"/>
</dbReference>
<dbReference type="PANTHER" id="PTHR34220:SF7">
    <property type="entry name" value="SENSOR HISTIDINE KINASE YPDA"/>
    <property type="match status" value="1"/>
</dbReference>
<keyword evidence="5 9" id="KW-0418">Kinase</keyword>
<evidence type="ECO:0000256" key="2">
    <source>
        <dbReference type="ARBA" id="ARBA00022475"/>
    </source>
</evidence>
<gene>
    <name evidence="9" type="ORF">NAG76_11045</name>
</gene>
<dbReference type="EMBL" id="CP097899">
    <property type="protein sequence ID" value="URN96721.1"/>
    <property type="molecule type" value="Genomic_DNA"/>
</dbReference>
<dbReference type="AlphaFoldDB" id="A0A9J6ZM15"/>
<dbReference type="InterPro" id="IPR036890">
    <property type="entry name" value="HATPase_C_sf"/>
</dbReference>
<dbReference type="KEGG" id="plig:NAG76_11045"/>
<keyword evidence="6 7" id="KW-0472">Membrane</keyword>
<accession>A0A9J6ZM15</accession>
<evidence type="ECO:0000256" key="6">
    <source>
        <dbReference type="ARBA" id="ARBA00023136"/>
    </source>
</evidence>
<dbReference type="CDD" id="cd06225">
    <property type="entry name" value="HAMP"/>
    <property type="match status" value="1"/>
</dbReference>
<keyword evidence="7" id="KW-1133">Transmembrane helix</keyword>
<keyword evidence="2" id="KW-1003">Cell membrane</keyword>
<name>A0A9J6ZM15_9BACL</name>
<organism evidence="9 10">
    <name type="scientific">Candidatus Pristimantibacillus lignocellulolyticus</name>
    <dbReference type="NCBI Taxonomy" id="2994561"/>
    <lineage>
        <taxon>Bacteria</taxon>
        <taxon>Bacillati</taxon>
        <taxon>Bacillota</taxon>
        <taxon>Bacilli</taxon>
        <taxon>Bacillales</taxon>
        <taxon>Paenibacillaceae</taxon>
        <taxon>Candidatus Pristimantibacillus</taxon>
    </lineage>
</organism>
<comment type="subcellular location">
    <subcellularLocation>
        <location evidence="1">Cell membrane</location>
        <topology evidence="1">Multi-pass membrane protein</topology>
    </subcellularLocation>
</comment>
<dbReference type="SUPFAM" id="SSF158472">
    <property type="entry name" value="HAMP domain-like"/>
    <property type="match status" value="1"/>
</dbReference>
<dbReference type="Pfam" id="PF00672">
    <property type="entry name" value="HAMP"/>
    <property type="match status" value="1"/>
</dbReference>
<evidence type="ECO:0000313" key="10">
    <source>
        <dbReference type="Proteomes" id="UP001056756"/>
    </source>
</evidence>
<feature type="transmembrane region" description="Helical" evidence="7">
    <location>
        <begin position="295"/>
        <end position="319"/>
    </location>
</feature>
<protein>
    <submittedName>
        <fullName evidence="9">Sensor histidine kinase</fullName>
    </submittedName>
</protein>
<dbReference type="Gene3D" id="3.30.565.10">
    <property type="entry name" value="Histidine kinase-like ATPase, C-terminal domain"/>
    <property type="match status" value="1"/>
</dbReference>
<evidence type="ECO:0000256" key="1">
    <source>
        <dbReference type="ARBA" id="ARBA00004651"/>
    </source>
</evidence>
<evidence type="ECO:0000256" key="3">
    <source>
        <dbReference type="ARBA" id="ARBA00022553"/>
    </source>
</evidence>
<sequence length="585" mass="68321">MLTKKYIPFGIKLLISYIVLIIVPVGIIGYVSYVKSITAVKEQTGSTMQGTLVQMKENIEYQTNNFTRVTDQFYYDYMFQQYLEQPSGYEVYQLTTDYFIPKLQNSNNLIPYRALIRLYIANRDFPEVYQMNRDVIDLLNRLSEYEIYHYSRITGQEWWKEPYKSNSKFIDDRLLWGQFQDDYQNDQISVFRKLFNHHKRTNIGAIRVTAKLNDVFSSVNYERLTTSSTILIVDQQQQVVYTSSHAGELDITAYKAANWQDSHMIIEESLDSLNWRIIALIPKKDFEEGIAAVKWVTVGVGLIAIIVVILFSAVISHYFSKRVFKIITSLRQFREDRLDKRINYSGHDEFSDIAEAFNEMTSDMNQLIQEVYVANLAKKEAELESLQAQINPHFLYNTLSSISRLGKFQQWEKQDQVVRGLAKFYRLTLNQGKMIIPITKEIEQAQAYLDIQSIKFGDQFTISYDIDPSIYGYDTIKLILQPFLENIFEHAIFRAALHIRVLAYLEENHIVFKIIDNGIGMKRERLLQINDEHNSQRGYGIHNVHERIKLHFGHPYGVSIWSGYGIGTAVQITIPLYQEKWKSSP</sequence>
<dbReference type="Pfam" id="PF02518">
    <property type="entry name" value="HATPase_c"/>
    <property type="match status" value="1"/>
</dbReference>
<evidence type="ECO:0000256" key="4">
    <source>
        <dbReference type="ARBA" id="ARBA00022679"/>
    </source>
</evidence>
<proteinExistence type="predicted"/>
<dbReference type="SMART" id="SM00387">
    <property type="entry name" value="HATPase_c"/>
    <property type="match status" value="1"/>
</dbReference>